<proteinExistence type="predicted"/>
<dbReference type="Pfam" id="PF00023">
    <property type="entry name" value="Ank"/>
    <property type="match status" value="1"/>
</dbReference>
<dbReference type="Proteomes" id="UP000039046">
    <property type="component" value="Unassembled WGS sequence"/>
</dbReference>
<gene>
    <name evidence="1" type="ORF">VHEMI09068</name>
</gene>
<dbReference type="OrthoDB" id="4772757at2759"/>
<keyword evidence="2" id="KW-1185">Reference proteome</keyword>
<evidence type="ECO:0008006" key="3">
    <source>
        <dbReference type="Google" id="ProtNLM"/>
    </source>
</evidence>
<protein>
    <recommendedName>
        <fullName evidence="3">Ankyrin</fullName>
    </recommendedName>
</protein>
<dbReference type="Gene3D" id="1.25.40.20">
    <property type="entry name" value="Ankyrin repeat-containing domain"/>
    <property type="match status" value="1"/>
</dbReference>
<evidence type="ECO:0000313" key="1">
    <source>
        <dbReference type="EMBL" id="CEJ93485.1"/>
    </source>
</evidence>
<accession>A0A0A1TPC6</accession>
<dbReference type="SUPFAM" id="SSF48403">
    <property type="entry name" value="Ankyrin repeat"/>
    <property type="match status" value="1"/>
</dbReference>
<reference evidence="1 2" key="1">
    <citation type="journal article" date="2015" name="Genome Announc.">
        <title>Draft Genome Sequence and Gene Annotation of the Entomopathogenic Fungus Verticillium hemipterigenum.</title>
        <authorList>
            <person name="Horn F."/>
            <person name="Habel A."/>
            <person name="Scharf D.H."/>
            <person name="Dworschak J."/>
            <person name="Brakhage A.A."/>
            <person name="Guthke R."/>
            <person name="Hertweck C."/>
            <person name="Linde J."/>
        </authorList>
    </citation>
    <scope>NUCLEOTIDE SEQUENCE [LARGE SCALE GENOMIC DNA]</scope>
</reference>
<dbReference type="InterPro" id="IPR002110">
    <property type="entry name" value="Ankyrin_rpt"/>
</dbReference>
<evidence type="ECO:0000313" key="2">
    <source>
        <dbReference type="Proteomes" id="UP000039046"/>
    </source>
</evidence>
<dbReference type="HOGENOM" id="CLU_1355510_0_0_1"/>
<organism evidence="1 2">
    <name type="scientific">[Torrubiella] hemipterigena</name>
    <dbReference type="NCBI Taxonomy" id="1531966"/>
    <lineage>
        <taxon>Eukaryota</taxon>
        <taxon>Fungi</taxon>
        <taxon>Dikarya</taxon>
        <taxon>Ascomycota</taxon>
        <taxon>Pezizomycotina</taxon>
        <taxon>Sordariomycetes</taxon>
        <taxon>Hypocreomycetidae</taxon>
        <taxon>Hypocreales</taxon>
        <taxon>Clavicipitaceae</taxon>
        <taxon>Clavicipitaceae incertae sedis</taxon>
        <taxon>'Torrubiella' clade</taxon>
    </lineage>
</organism>
<sequence>MMMHHVPTALKARVPLNKAGACDSGPDGDVPIHQSIAIILQVSRALSSLLDTTSQSSAPASATAAARDFDLAKAVSYHYAPHVQPTINSPSARAQNILSGAIVLGNLALVTSLLDQAPLPSAKLLNTKSPFFGLPLPLAAAWGDVDIVRHLLRCGANPHLLGRDTIPYARTFLGGGRIDGVTTNTWSFPPAIRSTGAELAAR</sequence>
<dbReference type="InterPro" id="IPR036770">
    <property type="entry name" value="Ankyrin_rpt-contain_sf"/>
</dbReference>
<name>A0A0A1TPC6_9HYPO</name>
<dbReference type="AlphaFoldDB" id="A0A0A1TPC6"/>
<dbReference type="EMBL" id="CDHN01000005">
    <property type="protein sequence ID" value="CEJ93485.1"/>
    <property type="molecule type" value="Genomic_DNA"/>
</dbReference>